<reference evidence="1 2" key="1">
    <citation type="submission" date="2024-09" db="EMBL/GenBank/DDBJ databases">
        <authorList>
            <person name="Sun Q."/>
            <person name="Mori K."/>
        </authorList>
    </citation>
    <scope>NUCLEOTIDE SEQUENCE [LARGE SCALE GENOMIC DNA]</scope>
    <source>
        <strain evidence="1 2">CGMCC 1.15906</strain>
    </source>
</reference>
<comment type="caution">
    <text evidence="1">The sequence shown here is derived from an EMBL/GenBank/DDBJ whole genome shotgun (WGS) entry which is preliminary data.</text>
</comment>
<organism evidence="1 2">
    <name type="scientific">Kribbella deserti</name>
    <dbReference type="NCBI Taxonomy" id="1926257"/>
    <lineage>
        <taxon>Bacteria</taxon>
        <taxon>Bacillati</taxon>
        <taxon>Actinomycetota</taxon>
        <taxon>Actinomycetes</taxon>
        <taxon>Propionibacteriales</taxon>
        <taxon>Kribbellaceae</taxon>
        <taxon>Kribbella</taxon>
    </lineage>
</organism>
<dbReference type="InterPro" id="IPR008497">
    <property type="entry name" value="DUF779"/>
</dbReference>
<protein>
    <submittedName>
        <fullName evidence="1">DUF779 domain-containing protein</fullName>
    </submittedName>
</protein>
<accession>A0ABV6QLW1</accession>
<evidence type="ECO:0000313" key="1">
    <source>
        <dbReference type="EMBL" id="MFC0624722.1"/>
    </source>
</evidence>
<dbReference type="EMBL" id="JBHLTC010000014">
    <property type="protein sequence ID" value="MFC0624722.1"/>
    <property type="molecule type" value="Genomic_DNA"/>
</dbReference>
<sequence length="46" mass="4862">MRRLTESHGPLMFHQSGGCCDGSAPMCFPVGEFKLGAADIHLDGLA</sequence>
<keyword evidence="2" id="KW-1185">Reference proteome</keyword>
<dbReference type="Proteomes" id="UP001589890">
    <property type="component" value="Unassembled WGS sequence"/>
</dbReference>
<evidence type="ECO:0000313" key="2">
    <source>
        <dbReference type="Proteomes" id="UP001589890"/>
    </source>
</evidence>
<dbReference type="Pfam" id="PF05610">
    <property type="entry name" value="DUF779"/>
    <property type="match status" value="1"/>
</dbReference>
<proteinExistence type="predicted"/>
<gene>
    <name evidence="1" type="ORF">ACFFGN_11660</name>
</gene>
<dbReference type="RefSeq" id="WP_380046389.1">
    <property type="nucleotide sequence ID" value="NZ_JBHLTC010000014.1"/>
</dbReference>
<name>A0ABV6QLW1_9ACTN</name>